<dbReference type="Proteomes" id="UP001164726">
    <property type="component" value="Chromosome"/>
</dbReference>
<accession>A0A9E8M008</accession>
<keyword evidence="4" id="KW-1185">Reference proteome</keyword>
<dbReference type="InterPro" id="IPR050194">
    <property type="entry name" value="Glycosyltransferase_grp1"/>
</dbReference>
<dbReference type="AlphaFoldDB" id="A0A9E8M008"/>
<feature type="domain" description="Glycosyltransferase subfamily 4-like N-terminal" evidence="2">
    <location>
        <begin position="17"/>
        <end position="177"/>
    </location>
</feature>
<dbReference type="InterPro" id="IPR028098">
    <property type="entry name" value="Glyco_trans_4-like_N"/>
</dbReference>
<dbReference type="EMBL" id="CP106877">
    <property type="protein sequence ID" value="WAA12116.1"/>
    <property type="molecule type" value="Genomic_DNA"/>
</dbReference>
<dbReference type="CDD" id="cd03812">
    <property type="entry name" value="GT4_CapH-like"/>
    <property type="match status" value="1"/>
</dbReference>
<dbReference type="Pfam" id="PF13439">
    <property type="entry name" value="Glyco_transf_4"/>
    <property type="match status" value="1"/>
</dbReference>
<dbReference type="Gene3D" id="3.40.50.2000">
    <property type="entry name" value="Glycogen Phosphorylase B"/>
    <property type="match status" value="2"/>
</dbReference>
<feature type="domain" description="Glycosyl transferase family 1" evidence="1">
    <location>
        <begin position="186"/>
        <end position="343"/>
    </location>
</feature>
<proteinExistence type="predicted"/>
<dbReference type="RefSeq" id="WP_275420247.1">
    <property type="nucleotide sequence ID" value="NZ_CP106877.1"/>
</dbReference>
<reference evidence="3" key="1">
    <citation type="submission" date="2022-09" db="EMBL/GenBank/DDBJ databases">
        <title>Complete Genomes of Fervidibacillus albus and Fervidibacillus halotolerans isolated from tidal flat sediments.</title>
        <authorList>
            <person name="Kwon K.K."/>
            <person name="Yang S.-H."/>
            <person name="Park M.J."/>
            <person name="Oh H.-M."/>
        </authorList>
    </citation>
    <scope>NUCLEOTIDE SEQUENCE</scope>
    <source>
        <strain evidence="3">MEBiC13594</strain>
    </source>
</reference>
<sequence>MKEPIRILHVFAQMNRGGAETMIMNMYRHIDRSKIQFDFVVHTEEHCAYDKEIYELGGRIFRVPRYTGKNHLNYKKSWNQFFKMHPEYKIIHGHVRSTASIYLKIAKKYGVITIAHSHSTSSGSGLSAIVKNILQYPIRYIADYLFACSKDAGEWLYGKRACKKNNFYILKNAIDTKQYVFNESIRNIKRKEFKIENKFVIGHVGRFNIPKNHSLLIDIFKKVHDKNQNTVLMLVGDGELRPIIEKKVNELGLSDYVIFTGVRSDIPELLQATDVFVFPSLYEGLPVTLVEAQAAGLPCIISDTITDEVKITNLVEKLPLNLSAKEWAEKVLKYMNVYERKNTFEEIKTGGYDVNETAKWLEDFYAKNINFQ</sequence>
<protein>
    <submittedName>
        <fullName evidence="3">Glycosyltransferase family 1 protein</fullName>
    </submittedName>
</protein>
<evidence type="ECO:0000259" key="2">
    <source>
        <dbReference type="Pfam" id="PF13439"/>
    </source>
</evidence>
<dbReference type="Pfam" id="PF00534">
    <property type="entry name" value="Glycos_transf_1"/>
    <property type="match status" value="1"/>
</dbReference>
<dbReference type="GO" id="GO:0016757">
    <property type="term" value="F:glycosyltransferase activity"/>
    <property type="evidence" value="ECO:0007669"/>
    <property type="project" value="InterPro"/>
</dbReference>
<dbReference type="KEGG" id="fhl:OE105_11125"/>
<gene>
    <name evidence="3" type="ORF">OE105_11125</name>
</gene>
<name>A0A9E8M008_9BACI</name>
<organism evidence="3 4">
    <name type="scientific">Fervidibacillus halotolerans</name>
    <dbReference type="NCBI Taxonomy" id="2980027"/>
    <lineage>
        <taxon>Bacteria</taxon>
        <taxon>Bacillati</taxon>
        <taxon>Bacillota</taxon>
        <taxon>Bacilli</taxon>
        <taxon>Bacillales</taxon>
        <taxon>Bacillaceae</taxon>
        <taxon>Fervidibacillus</taxon>
    </lineage>
</organism>
<evidence type="ECO:0000259" key="1">
    <source>
        <dbReference type="Pfam" id="PF00534"/>
    </source>
</evidence>
<evidence type="ECO:0000313" key="4">
    <source>
        <dbReference type="Proteomes" id="UP001164726"/>
    </source>
</evidence>
<dbReference type="PANTHER" id="PTHR45947:SF3">
    <property type="entry name" value="SULFOQUINOVOSYL TRANSFERASE SQD2"/>
    <property type="match status" value="1"/>
</dbReference>
<dbReference type="SUPFAM" id="SSF53756">
    <property type="entry name" value="UDP-Glycosyltransferase/glycogen phosphorylase"/>
    <property type="match status" value="1"/>
</dbReference>
<dbReference type="PANTHER" id="PTHR45947">
    <property type="entry name" value="SULFOQUINOVOSYL TRANSFERASE SQD2"/>
    <property type="match status" value="1"/>
</dbReference>
<evidence type="ECO:0000313" key="3">
    <source>
        <dbReference type="EMBL" id="WAA12116.1"/>
    </source>
</evidence>
<dbReference type="InterPro" id="IPR001296">
    <property type="entry name" value="Glyco_trans_1"/>
</dbReference>